<gene>
    <name evidence="1" type="ORF">SAMN05421828_101213</name>
</gene>
<comment type="caution">
    <text evidence="1">The sequence shown here is derived from an EMBL/GenBank/DDBJ whole genome shotgun (WGS) entry which is preliminary data.</text>
</comment>
<dbReference type="Gene3D" id="1.10.530.10">
    <property type="match status" value="1"/>
</dbReference>
<accession>A0A8G2FL29</accession>
<dbReference type="InterPro" id="IPR023346">
    <property type="entry name" value="Lysozyme-like_dom_sf"/>
</dbReference>
<protein>
    <submittedName>
        <fullName evidence="1">Chitinase class I</fullName>
    </submittedName>
</protein>
<keyword evidence="2" id="KW-1185">Reference proteome</keyword>
<evidence type="ECO:0000313" key="1">
    <source>
        <dbReference type="EMBL" id="SIQ08601.1"/>
    </source>
</evidence>
<dbReference type="Proteomes" id="UP000186308">
    <property type="component" value="Unassembled WGS sequence"/>
</dbReference>
<dbReference type="EMBL" id="FTNE01000001">
    <property type="protein sequence ID" value="SIQ08601.1"/>
    <property type="molecule type" value="Genomic_DNA"/>
</dbReference>
<sequence length="207" mass="23383">MRKRNRRWRLSRDDPRLRDGSLIGSMLLKSAGRFYAGPDFWRQNPSVAWWNTRPRVFTGLFAPQFPNVARVVSWTIPRPARNGTTYTNTYYGRGYVQLTWGENYLKLGKAIGMDEALAEHPDDALKPGIAYKIISYGMRKGSFTGRKLSDFIQGTSCDYYNARTIINGHDHAAGIADCAVQIEGLLRLGPPPEGAPVRHQLPTVIWV</sequence>
<name>A0A8G2FL29_ACIRU</name>
<organism evidence="1 2">
    <name type="scientific">Acidiphilium rubrum</name>
    <dbReference type="NCBI Taxonomy" id="526"/>
    <lineage>
        <taxon>Bacteria</taxon>
        <taxon>Pseudomonadati</taxon>
        <taxon>Pseudomonadota</taxon>
        <taxon>Alphaproteobacteria</taxon>
        <taxon>Acetobacterales</taxon>
        <taxon>Acidocellaceae</taxon>
        <taxon>Acidiphilium</taxon>
    </lineage>
</organism>
<reference evidence="1 2" key="1">
    <citation type="submission" date="2017-01" db="EMBL/GenBank/DDBJ databases">
        <authorList>
            <person name="Varghese N."/>
            <person name="Submissions S."/>
        </authorList>
    </citation>
    <scope>NUCLEOTIDE SEQUENCE [LARGE SCALE GENOMIC DNA]</scope>
    <source>
        <strain evidence="1 2">ATCC 35905</strain>
    </source>
</reference>
<proteinExistence type="predicted"/>
<evidence type="ECO:0000313" key="2">
    <source>
        <dbReference type="Proteomes" id="UP000186308"/>
    </source>
</evidence>
<dbReference type="SUPFAM" id="SSF53955">
    <property type="entry name" value="Lysozyme-like"/>
    <property type="match status" value="1"/>
</dbReference>
<dbReference type="AlphaFoldDB" id="A0A8G2FL29"/>